<evidence type="ECO:0000313" key="5">
    <source>
        <dbReference type="Proteomes" id="UP001280121"/>
    </source>
</evidence>
<keyword evidence="1" id="KW-0815">Transposition</keyword>
<dbReference type="InterPro" id="IPR001207">
    <property type="entry name" value="Transposase_mutator"/>
</dbReference>
<dbReference type="GO" id="GO:0006313">
    <property type="term" value="P:DNA transposition"/>
    <property type="evidence" value="ECO:0007669"/>
    <property type="project" value="InterPro"/>
</dbReference>
<dbReference type="PANTHER" id="PTHR31973:SF187">
    <property type="entry name" value="MUTATOR TRANSPOSASE MUDRA PROTEIN"/>
    <property type="match status" value="1"/>
</dbReference>
<dbReference type="PANTHER" id="PTHR31973">
    <property type="entry name" value="POLYPROTEIN, PUTATIVE-RELATED"/>
    <property type="match status" value="1"/>
</dbReference>
<protein>
    <recommendedName>
        <fullName evidence="6">Transposase</fullName>
    </recommendedName>
</protein>
<gene>
    <name evidence="4" type="ORF">Ddye_011065</name>
</gene>
<evidence type="ECO:0008006" key="6">
    <source>
        <dbReference type="Google" id="ProtNLM"/>
    </source>
</evidence>
<dbReference type="AlphaFoldDB" id="A0AAD9XFC3"/>
<reference evidence="4" key="1">
    <citation type="journal article" date="2023" name="Plant J.">
        <title>Genome sequences and population genomics provide insights into the demographic history, inbreeding, and mutation load of two 'living fossil' tree species of Dipteronia.</title>
        <authorList>
            <person name="Feng Y."/>
            <person name="Comes H.P."/>
            <person name="Chen J."/>
            <person name="Zhu S."/>
            <person name="Lu R."/>
            <person name="Zhang X."/>
            <person name="Li P."/>
            <person name="Qiu J."/>
            <person name="Olsen K.M."/>
            <person name="Qiu Y."/>
        </authorList>
    </citation>
    <scope>NUCLEOTIDE SEQUENCE</scope>
    <source>
        <strain evidence="4">KIB01</strain>
    </source>
</reference>
<comment type="caution">
    <text evidence="4">The sequence shown here is derived from an EMBL/GenBank/DDBJ whole genome shotgun (WGS) entry which is preliminary data.</text>
</comment>
<dbReference type="GO" id="GO:0003677">
    <property type="term" value="F:DNA binding"/>
    <property type="evidence" value="ECO:0007669"/>
    <property type="project" value="UniProtKB-KW"/>
</dbReference>
<dbReference type="GO" id="GO:0004803">
    <property type="term" value="F:transposase activity"/>
    <property type="evidence" value="ECO:0007669"/>
    <property type="project" value="InterPro"/>
</dbReference>
<organism evidence="4 5">
    <name type="scientific">Dipteronia dyeriana</name>
    <dbReference type="NCBI Taxonomy" id="168575"/>
    <lineage>
        <taxon>Eukaryota</taxon>
        <taxon>Viridiplantae</taxon>
        <taxon>Streptophyta</taxon>
        <taxon>Embryophyta</taxon>
        <taxon>Tracheophyta</taxon>
        <taxon>Spermatophyta</taxon>
        <taxon>Magnoliopsida</taxon>
        <taxon>eudicotyledons</taxon>
        <taxon>Gunneridae</taxon>
        <taxon>Pentapetalae</taxon>
        <taxon>rosids</taxon>
        <taxon>malvids</taxon>
        <taxon>Sapindales</taxon>
        <taxon>Sapindaceae</taxon>
        <taxon>Hippocastanoideae</taxon>
        <taxon>Acereae</taxon>
        <taxon>Dipteronia</taxon>
    </lineage>
</organism>
<dbReference type="Proteomes" id="UP001280121">
    <property type="component" value="Unassembled WGS sequence"/>
</dbReference>
<evidence type="ECO:0000256" key="3">
    <source>
        <dbReference type="ARBA" id="ARBA00023172"/>
    </source>
</evidence>
<keyword evidence="2" id="KW-0238">DNA-binding</keyword>
<evidence type="ECO:0000313" key="4">
    <source>
        <dbReference type="EMBL" id="KAK2658013.1"/>
    </source>
</evidence>
<keyword evidence="3" id="KW-0233">DNA recombination</keyword>
<evidence type="ECO:0000256" key="2">
    <source>
        <dbReference type="ARBA" id="ARBA00023125"/>
    </source>
</evidence>
<dbReference type="EMBL" id="JANJYI010000003">
    <property type="protein sequence ID" value="KAK2658013.1"/>
    <property type="molecule type" value="Genomic_DNA"/>
</dbReference>
<sequence length="298" mass="34886">MLGVVNAIVKHDPFKYEIGVESISVGSDSTCRTMITNDDDIQFLLEEDKVILIICVTLIKRRWEERVMGDDIQFNQNPIETRQSDNNVVQDSYEEVDLNAPHTIPHFDRDLEPQLDDRFDIGYGPEQHHTLGRRVEGEPNISSSNNPTTWERFLRTLKDALGHIDDLVLVLDCHTSIEVGIQKVFPNATHVFCIWHLFENLRKRFHRKDVAKIFERAARAYRQVDYDLEMEELQKLYKNAYEYVLEVGPHKWSRVYCPRRRFSMMTINVAECLNSCLRYAHKLLVMTLAEFTVVTKLQ</sequence>
<keyword evidence="5" id="KW-1185">Reference proteome</keyword>
<evidence type="ECO:0000256" key="1">
    <source>
        <dbReference type="ARBA" id="ARBA00022578"/>
    </source>
</evidence>
<dbReference type="Pfam" id="PF00872">
    <property type="entry name" value="Transposase_mut"/>
    <property type="match status" value="1"/>
</dbReference>
<proteinExistence type="predicted"/>
<accession>A0AAD9XFC3</accession>
<name>A0AAD9XFC3_9ROSI</name>